<dbReference type="PANTHER" id="PTHR43294">
    <property type="entry name" value="SODIUM/POTASSIUM-TRANSPORTING ATPASE SUBUNIT ALPHA"/>
    <property type="match status" value="1"/>
</dbReference>
<evidence type="ECO:0000256" key="8">
    <source>
        <dbReference type="ARBA" id="ARBA00022842"/>
    </source>
</evidence>
<dbReference type="EC" id="3.6.3.8" evidence="14"/>
<dbReference type="SUPFAM" id="SSF81665">
    <property type="entry name" value="Calcium ATPase, transmembrane domain M"/>
    <property type="match status" value="1"/>
</dbReference>
<dbReference type="Gene3D" id="2.70.150.10">
    <property type="entry name" value="Calcium-transporting ATPase, cytoplasmic transduction domain A"/>
    <property type="match status" value="1"/>
</dbReference>
<keyword evidence="7" id="KW-0067">ATP-binding</keyword>
<dbReference type="InterPro" id="IPR001757">
    <property type="entry name" value="P_typ_ATPase"/>
</dbReference>
<keyword evidence="3" id="KW-1003">Cell membrane</keyword>
<evidence type="ECO:0000256" key="4">
    <source>
        <dbReference type="ARBA" id="ARBA00022553"/>
    </source>
</evidence>
<evidence type="ECO:0000256" key="10">
    <source>
        <dbReference type="ARBA" id="ARBA00022989"/>
    </source>
</evidence>
<dbReference type="InterPro" id="IPR004014">
    <property type="entry name" value="ATPase_P-typ_cation-transptr_N"/>
</dbReference>
<dbReference type="SUPFAM" id="SSF81660">
    <property type="entry name" value="Metal cation-transporting ATPase, ATP-binding domain N"/>
    <property type="match status" value="1"/>
</dbReference>
<keyword evidence="11 12" id="KW-0472">Membrane</keyword>
<dbReference type="PRINTS" id="PR00119">
    <property type="entry name" value="CATATPASE"/>
</dbReference>
<dbReference type="RefSeq" id="WP_201781958.1">
    <property type="nucleotide sequence ID" value="NZ_LGTC01000001.1"/>
</dbReference>
<dbReference type="FunFam" id="2.70.150.10:FF:000160">
    <property type="entry name" value="Sarcoplasmic/endoplasmic reticulum calcium ATPase 1"/>
    <property type="match status" value="1"/>
</dbReference>
<comment type="similarity">
    <text evidence="2">Belongs to the cation transport ATPase (P-type) (TC 3.A.3) family. Type IIA subfamily.</text>
</comment>
<dbReference type="GO" id="GO:1902600">
    <property type="term" value="P:proton transmembrane transport"/>
    <property type="evidence" value="ECO:0007669"/>
    <property type="project" value="TreeGrafter"/>
</dbReference>
<dbReference type="Gene3D" id="3.40.1110.10">
    <property type="entry name" value="Calcium-transporting ATPase, cytoplasmic domain N"/>
    <property type="match status" value="1"/>
</dbReference>
<dbReference type="STRING" id="398512.Bccel_2723"/>
<keyword evidence="15" id="KW-1185">Reference proteome</keyword>
<sequence>MTDLQNVFMLTDDQVEKSLNTSKEKGLTDQEAAARINKYGTNELARAKRDSLLILFLRQFHQPLIYILLLAAIVTLVMKEHVDSMVIFAVIILNGVIGFVQEAKALIALESLAGTIETEASVIRNGRKIKISSKQLVPGDIVFIQSGDKVPADLRLFQTNQLKIQEAALTGESVPVEKSSKTIEENVILGDRVNMAFASTFVTFGQGYGIVAFTGTNTEVGKISNLLKETVRMETPLIKKIAGFSKLLMYIIGILAVVTFAVGVFRGEGWLEMFKAAIALAVGAIPEGLPAALAATLAIGVSRMAKKNSIIRKLPVVETLGSTTVICSDKTGTLTENRMTVKKIWTKKGYYDVSGQGYDKDGSILSNGNAVKPDDDPNLLECLKCGVFCNDSSINFKDGESEIQGDPTEISLLVCAAKAGIDNDLLIKNNPRLEVLPFESERQYMAVLIKMENGENRIYMKGSLEKLANISDSSADVTKAYNSIASDGLRVLAFAYKVTSNSKIVEDDLKDGFTFLGLQGMIDPPREEAIAAIKKCHDAGIIVKMITGDHAVTALAIAKQLGIAPKGKESKVYTGLELEKLNSEQLKKVASSNNVFARVTPEQKLRLVEALQALAMLLR</sequence>
<dbReference type="SUPFAM" id="SSF56784">
    <property type="entry name" value="HAD-like"/>
    <property type="match status" value="1"/>
</dbReference>
<evidence type="ECO:0000256" key="1">
    <source>
        <dbReference type="ARBA" id="ARBA00004651"/>
    </source>
</evidence>
<dbReference type="InterPro" id="IPR023299">
    <property type="entry name" value="ATPase_P-typ_cyto_dom_N"/>
</dbReference>
<evidence type="ECO:0000256" key="6">
    <source>
        <dbReference type="ARBA" id="ARBA00022741"/>
    </source>
</evidence>
<evidence type="ECO:0000313" key="14">
    <source>
        <dbReference type="EMBL" id="KNY27452.1"/>
    </source>
</evidence>
<feature type="transmembrane region" description="Helical" evidence="12">
    <location>
        <begin position="52"/>
        <end position="78"/>
    </location>
</feature>
<dbReference type="Pfam" id="PF13246">
    <property type="entry name" value="Cation_ATPase"/>
    <property type="match status" value="1"/>
</dbReference>
<feature type="transmembrane region" description="Helical" evidence="12">
    <location>
        <begin position="247"/>
        <end position="265"/>
    </location>
</feature>
<dbReference type="GO" id="GO:0005886">
    <property type="term" value="C:plasma membrane"/>
    <property type="evidence" value="ECO:0007669"/>
    <property type="project" value="UniProtKB-SubCell"/>
</dbReference>
<dbReference type="PRINTS" id="PR00121">
    <property type="entry name" value="NAKATPASE"/>
</dbReference>
<dbReference type="AlphaFoldDB" id="A0A0L6JPZ3"/>
<keyword evidence="9" id="KW-1278">Translocase</keyword>
<evidence type="ECO:0000256" key="7">
    <source>
        <dbReference type="ARBA" id="ARBA00022840"/>
    </source>
</evidence>
<dbReference type="GO" id="GO:0019829">
    <property type="term" value="F:ATPase-coupled monoatomic cation transmembrane transporter activity"/>
    <property type="evidence" value="ECO:0007669"/>
    <property type="project" value="TreeGrafter"/>
</dbReference>
<evidence type="ECO:0000259" key="13">
    <source>
        <dbReference type="SMART" id="SM00831"/>
    </source>
</evidence>
<keyword evidence="5 12" id="KW-0812">Transmembrane</keyword>
<keyword evidence="14" id="KW-0378">Hydrolase</keyword>
<dbReference type="SUPFAM" id="SSF81653">
    <property type="entry name" value="Calcium ATPase, transduction domain A"/>
    <property type="match status" value="1"/>
</dbReference>
<evidence type="ECO:0000256" key="11">
    <source>
        <dbReference type="ARBA" id="ARBA00023136"/>
    </source>
</evidence>
<dbReference type="Pfam" id="PF00690">
    <property type="entry name" value="Cation_ATPase_N"/>
    <property type="match status" value="1"/>
</dbReference>
<dbReference type="GO" id="GO:0016887">
    <property type="term" value="F:ATP hydrolysis activity"/>
    <property type="evidence" value="ECO:0007669"/>
    <property type="project" value="InterPro"/>
</dbReference>
<name>A0A0L6JPZ3_9FIRM</name>
<accession>A0A0L6JPZ3</accession>
<keyword evidence="4" id="KW-0597">Phosphoprotein</keyword>
<proteinExistence type="inferred from homology"/>
<dbReference type="Pfam" id="PF00122">
    <property type="entry name" value="E1-E2_ATPase"/>
    <property type="match status" value="1"/>
</dbReference>
<feature type="transmembrane region" description="Helical" evidence="12">
    <location>
        <begin position="84"/>
        <end position="100"/>
    </location>
</feature>
<dbReference type="PANTHER" id="PTHR43294:SF21">
    <property type="entry name" value="CATION TRANSPORTING ATPASE"/>
    <property type="match status" value="1"/>
</dbReference>
<comment type="subcellular location">
    <subcellularLocation>
        <location evidence="1">Cell membrane</location>
        <topology evidence="1">Multi-pass membrane protein</topology>
    </subcellularLocation>
</comment>
<dbReference type="Gene3D" id="1.20.1110.10">
    <property type="entry name" value="Calcium-transporting ATPase, transmembrane domain"/>
    <property type="match status" value="1"/>
</dbReference>
<evidence type="ECO:0000256" key="3">
    <source>
        <dbReference type="ARBA" id="ARBA00022475"/>
    </source>
</evidence>
<dbReference type="NCBIfam" id="TIGR01494">
    <property type="entry name" value="ATPase_P-type"/>
    <property type="match status" value="3"/>
</dbReference>
<evidence type="ECO:0000313" key="15">
    <source>
        <dbReference type="Proteomes" id="UP000036923"/>
    </source>
</evidence>
<keyword evidence="6" id="KW-0547">Nucleotide-binding</keyword>
<dbReference type="EMBL" id="LGTC01000001">
    <property type="protein sequence ID" value="KNY27452.1"/>
    <property type="molecule type" value="Genomic_DNA"/>
</dbReference>
<evidence type="ECO:0000256" key="12">
    <source>
        <dbReference type="SAM" id="Phobius"/>
    </source>
</evidence>
<evidence type="ECO:0000256" key="9">
    <source>
        <dbReference type="ARBA" id="ARBA00022967"/>
    </source>
</evidence>
<keyword evidence="10 12" id="KW-1133">Transmembrane helix</keyword>
<dbReference type="GO" id="GO:0005524">
    <property type="term" value="F:ATP binding"/>
    <property type="evidence" value="ECO:0007669"/>
    <property type="project" value="UniProtKB-KW"/>
</dbReference>
<feature type="domain" description="Cation-transporting P-type ATPase N-terminal" evidence="13">
    <location>
        <begin position="6"/>
        <end position="80"/>
    </location>
</feature>
<dbReference type="InterPro" id="IPR018303">
    <property type="entry name" value="ATPase_P-typ_P_site"/>
</dbReference>
<dbReference type="Proteomes" id="UP000036923">
    <property type="component" value="Unassembled WGS sequence"/>
</dbReference>
<dbReference type="FunFam" id="3.40.50.1000:FF:000001">
    <property type="entry name" value="Phospholipid-transporting ATPase IC"/>
    <property type="match status" value="1"/>
</dbReference>
<dbReference type="InterPro" id="IPR023298">
    <property type="entry name" value="ATPase_P-typ_TM_dom_sf"/>
</dbReference>
<protein>
    <submittedName>
        <fullName evidence="14">ATPase, P-type (Transporting), HAD superfamily, subfamily IC</fullName>
        <ecNumber evidence="14">3.6.3.8</ecNumber>
    </submittedName>
</protein>
<gene>
    <name evidence="14" type="ORF">Bccel_2723</name>
</gene>
<dbReference type="SMART" id="SM00831">
    <property type="entry name" value="Cation_ATPase_N"/>
    <property type="match status" value="1"/>
</dbReference>
<dbReference type="InterPro" id="IPR050510">
    <property type="entry name" value="Cation_transp_ATPase_P-type"/>
</dbReference>
<organism evidence="14 15">
    <name type="scientific">Pseudobacteroides cellulosolvens ATCC 35603 = DSM 2933</name>
    <dbReference type="NCBI Taxonomy" id="398512"/>
    <lineage>
        <taxon>Bacteria</taxon>
        <taxon>Bacillati</taxon>
        <taxon>Bacillota</taxon>
        <taxon>Clostridia</taxon>
        <taxon>Eubacteriales</taxon>
        <taxon>Oscillospiraceae</taxon>
        <taxon>Pseudobacteroides</taxon>
    </lineage>
</organism>
<dbReference type="InterPro" id="IPR008250">
    <property type="entry name" value="ATPase_P-typ_transduc_dom_A_sf"/>
</dbReference>
<dbReference type="InterPro" id="IPR036412">
    <property type="entry name" value="HAD-like_sf"/>
</dbReference>
<keyword evidence="8" id="KW-0460">Magnesium</keyword>
<dbReference type="Gene3D" id="3.40.50.1000">
    <property type="entry name" value="HAD superfamily/HAD-like"/>
    <property type="match status" value="1"/>
</dbReference>
<dbReference type="PROSITE" id="PS00154">
    <property type="entry name" value="ATPASE_E1_E2"/>
    <property type="match status" value="1"/>
</dbReference>
<reference evidence="15" key="1">
    <citation type="submission" date="2015-07" db="EMBL/GenBank/DDBJ databases">
        <title>Near-Complete Genome Sequence of the Cellulolytic Bacterium Bacteroides (Pseudobacteroides) cellulosolvens ATCC 35603.</title>
        <authorList>
            <person name="Dassa B."/>
            <person name="Utturkar S.M."/>
            <person name="Klingeman D.M."/>
            <person name="Hurt R.A."/>
            <person name="Keller M."/>
            <person name="Xu J."/>
            <person name="Reddy Y.H.K."/>
            <person name="Borovok I."/>
            <person name="Grinberg I.R."/>
            <person name="Lamed R."/>
            <person name="Zhivin O."/>
            <person name="Bayer E.A."/>
            <person name="Brown S.D."/>
        </authorList>
    </citation>
    <scope>NUCLEOTIDE SEQUENCE [LARGE SCALE GENOMIC DNA]</scope>
    <source>
        <strain evidence="15">DSM 2933</strain>
    </source>
</reference>
<dbReference type="eggNOG" id="COG0474">
    <property type="taxonomic scope" value="Bacteria"/>
</dbReference>
<comment type="caution">
    <text evidence="14">The sequence shown here is derived from an EMBL/GenBank/DDBJ whole genome shotgun (WGS) entry which is preliminary data.</text>
</comment>
<dbReference type="InterPro" id="IPR059000">
    <property type="entry name" value="ATPase_P-type_domA"/>
</dbReference>
<dbReference type="InterPro" id="IPR023214">
    <property type="entry name" value="HAD_sf"/>
</dbReference>
<feature type="transmembrane region" description="Helical" evidence="12">
    <location>
        <begin position="277"/>
        <end position="302"/>
    </location>
</feature>
<evidence type="ECO:0000256" key="5">
    <source>
        <dbReference type="ARBA" id="ARBA00022692"/>
    </source>
</evidence>
<evidence type="ECO:0000256" key="2">
    <source>
        <dbReference type="ARBA" id="ARBA00005675"/>
    </source>
</evidence>
<dbReference type="PATRIC" id="fig|398512.5.peg.2855"/>